<dbReference type="InterPro" id="IPR047684">
    <property type="entry name" value="Por_som-like"/>
</dbReference>
<dbReference type="InterPro" id="IPR007049">
    <property type="entry name" value="Carb-sel_porin_OprB"/>
</dbReference>
<comment type="caution">
    <text evidence="5">The sequence shown here is derived from an EMBL/GenBank/DDBJ whole genome shotgun (WGS) entry which is preliminary data.</text>
</comment>
<dbReference type="PANTHER" id="PTHR43308:SF1">
    <property type="entry name" value="OUTER MEMBRANE PROTEIN ALPHA"/>
    <property type="match status" value="1"/>
</dbReference>
<dbReference type="PANTHER" id="PTHR43308">
    <property type="entry name" value="OUTER MEMBRANE PROTEIN ALPHA-RELATED"/>
    <property type="match status" value="1"/>
</dbReference>
<keyword evidence="2" id="KW-0732">Signal</keyword>
<evidence type="ECO:0000313" key="5">
    <source>
        <dbReference type="EMBL" id="MFB2877717.1"/>
    </source>
</evidence>
<feature type="domain" description="SLH" evidence="4">
    <location>
        <begin position="44"/>
        <end position="108"/>
    </location>
</feature>
<gene>
    <name evidence="5" type="ORF">ACE1CC_12760</name>
</gene>
<dbReference type="Pfam" id="PF04966">
    <property type="entry name" value="OprB"/>
    <property type="match status" value="1"/>
</dbReference>
<comment type="similarity">
    <text evidence="1 2">Belongs to the OprB family.</text>
</comment>
<dbReference type="NCBIfam" id="NF033921">
    <property type="entry name" value="por_somb"/>
    <property type="match status" value="1"/>
</dbReference>
<evidence type="ECO:0000256" key="2">
    <source>
        <dbReference type="RuleBase" id="RU363072"/>
    </source>
</evidence>
<name>A0ABV4X4L1_9CYAN</name>
<accession>A0ABV4X4L1</accession>
<reference evidence="5 6" key="1">
    <citation type="submission" date="2024-09" db="EMBL/GenBank/DDBJ databases">
        <title>Floridaenema gen nov. (Aerosakkonemataceae, Aerosakkonematales ord. nov., Cyanobacteria) from benthic tropical and subtropical fresh waters, with the description of four new species.</title>
        <authorList>
            <person name="Moretto J.A."/>
            <person name="Berthold D.E."/>
            <person name="Lefler F.W."/>
            <person name="Huang I.-S."/>
            <person name="Laughinghouse H. IV."/>
        </authorList>
    </citation>
    <scope>NUCLEOTIDE SEQUENCE [LARGE SCALE GENOMIC DNA]</scope>
    <source>
        <strain evidence="5 6">BLCC-F46</strain>
    </source>
</reference>
<dbReference type="PROSITE" id="PS51272">
    <property type="entry name" value="SLH"/>
    <property type="match status" value="1"/>
</dbReference>
<evidence type="ECO:0000259" key="4">
    <source>
        <dbReference type="PROSITE" id="PS51272"/>
    </source>
</evidence>
<dbReference type="Pfam" id="PF00395">
    <property type="entry name" value="SLH"/>
    <property type="match status" value="1"/>
</dbReference>
<feature type="chain" id="PRO_5044983636" evidence="2">
    <location>
        <begin position="22"/>
        <end position="522"/>
    </location>
</feature>
<dbReference type="Gene3D" id="2.40.160.180">
    <property type="entry name" value="Carbohydrate-selective porin OprB"/>
    <property type="match status" value="1"/>
</dbReference>
<proteinExistence type="inferred from homology"/>
<protein>
    <submittedName>
        <fullName evidence="5">Iron uptake porin</fullName>
    </submittedName>
</protein>
<keyword evidence="3" id="KW-0175">Coiled coil</keyword>
<sequence length="522" mass="57601">MKVVKTLLIKLFLLSITVSSAYGEEISTFDDPEAINNSLEQVTSVSQLSDVNPTDWAFQALQSLVERYGCIAGYPDKTYRGNRALSRYEFAAGLNVCLDKIQELIAANSATFIHMEDWKTISKLQEDFTTELASLRDRITALELRTLALEKQPFSTTTKLSGQAIFAFAVPISDRQRPLIQADLKTSVTNDDRAIFANVLQLTLNTSFTGKNLLSAQLLAYNAQSFNVYPEGFSFIPQDGTPNNSVIIDNLSYSFPIGDRIQVNLFASGAGSADIVTTTISPLNNSAQGSLSNFSFPPQYQYNNPTTGAGASLNFKLSKNWIWDFGFTSAPIPNIPSAGAGLFNGSYTLNTQLNYLSDWLDISFYYANSYVNRNFGSAVLLLAGYQPNLLTESTTQISNIYATQFNFKLGNNRQFNIGGGFVYAKVQGIGSRPDYDAWSYQATFAWNTPDGSQLGILAGVPPYTRDLANQSKNTGLIAEVYYRYQLNDNISITPSITRQVNPYNVESNPNAWIGAIRTTFSF</sequence>
<dbReference type="InterPro" id="IPR038673">
    <property type="entry name" value="OprB_sf"/>
</dbReference>
<feature type="signal peptide" evidence="2">
    <location>
        <begin position="1"/>
        <end position="21"/>
    </location>
</feature>
<evidence type="ECO:0000256" key="3">
    <source>
        <dbReference type="SAM" id="Coils"/>
    </source>
</evidence>
<organism evidence="5 6">
    <name type="scientific">Floridaenema aerugineum BLCC-F46</name>
    <dbReference type="NCBI Taxonomy" id="3153654"/>
    <lineage>
        <taxon>Bacteria</taxon>
        <taxon>Bacillati</taxon>
        <taxon>Cyanobacteriota</taxon>
        <taxon>Cyanophyceae</taxon>
        <taxon>Oscillatoriophycideae</taxon>
        <taxon>Aerosakkonematales</taxon>
        <taxon>Aerosakkonemataceae</taxon>
        <taxon>Floridanema</taxon>
        <taxon>Floridanema aerugineum</taxon>
    </lineage>
</organism>
<dbReference type="RefSeq" id="WP_413270813.1">
    <property type="nucleotide sequence ID" value="NZ_JBHFNQ010000099.1"/>
</dbReference>
<dbReference type="InterPro" id="IPR001119">
    <property type="entry name" value="SLH_dom"/>
</dbReference>
<evidence type="ECO:0000256" key="1">
    <source>
        <dbReference type="ARBA" id="ARBA00008769"/>
    </source>
</evidence>
<keyword evidence="6" id="KW-1185">Reference proteome</keyword>
<evidence type="ECO:0000313" key="6">
    <source>
        <dbReference type="Proteomes" id="UP001576774"/>
    </source>
</evidence>
<dbReference type="EMBL" id="JBHFNQ010000099">
    <property type="protein sequence ID" value="MFB2877717.1"/>
    <property type="molecule type" value="Genomic_DNA"/>
</dbReference>
<feature type="coiled-coil region" evidence="3">
    <location>
        <begin position="125"/>
        <end position="152"/>
    </location>
</feature>
<dbReference type="InterPro" id="IPR051465">
    <property type="entry name" value="Cell_Envelope_Struct_Comp"/>
</dbReference>
<dbReference type="Proteomes" id="UP001576774">
    <property type="component" value="Unassembled WGS sequence"/>
</dbReference>